<reference evidence="2 3" key="1">
    <citation type="submission" date="2018-10" db="EMBL/GenBank/DDBJ databases">
        <title>Tessaracoccus antarcticuss sp. nov., isolated from sediment.</title>
        <authorList>
            <person name="Zhou L.Y."/>
            <person name="Du Z.J."/>
        </authorList>
    </citation>
    <scope>NUCLEOTIDE SEQUENCE [LARGE SCALE GENOMIC DNA]</scope>
    <source>
        <strain evidence="2 3">JDX10</strain>
    </source>
</reference>
<dbReference type="InterPro" id="IPR011009">
    <property type="entry name" value="Kinase-like_dom_sf"/>
</dbReference>
<protein>
    <submittedName>
        <fullName evidence="2">Aminoglycoside phosphotransferase family protein</fullName>
    </submittedName>
</protein>
<organism evidence="2 3">
    <name type="scientific">Tessaracoccus antarcticus</name>
    <dbReference type="NCBI Taxonomy" id="2479848"/>
    <lineage>
        <taxon>Bacteria</taxon>
        <taxon>Bacillati</taxon>
        <taxon>Actinomycetota</taxon>
        <taxon>Actinomycetes</taxon>
        <taxon>Propionibacteriales</taxon>
        <taxon>Propionibacteriaceae</taxon>
        <taxon>Tessaracoccus</taxon>
    </lineage>
</organism>
<proteinExistence type="predicted"/>
<dbReference type="Proteomes" id="UP000275256">
    <property type="component" value="Unassembled WGS sequence"/>
</dbReference>
<dbReference type="Gene3D" id="3.90.1200.10">
    <property type="match status" value="1"/>
</dbReference>
<dbReference type="RefSeq" id="WP_121901062.1">
    <property type="nucleotide sequence ID" value="NZ_REFW01000001.1"/>
</dbReference>
<sequence length="283" mass="31153">MTDSDTHEQPLPGGDVTDGIVRVGDTVRRPVGEHSGLVHRALEHLEAAGFDGAPRFLGTDDQGREVLSFIDGDVAGRPWPAWVADPARGASVARLLRRLDDSLVLLGLPEHSAVRSWPSGAPEPVGPTATFLGHRDVTPENTVFRDGEAVALIDFDLLRPSSRVDEVANLLLWWAGWMAPEDRDPVFDGVDPGERGRLLVDAYGLSDEDVDWVVPVSVSAAQQSWHTMSHRAEELGGGWRRMWDAGVGDQIRRREHWLVAEQKSLRRALRESLVDESEEKSSS</sequence>
<evidence type="ECO:0000313" key="2">
    <source>
        <dbReference type="EMBL" id="RMB62515.1"/>
    </source>
</evidence>
<dbReference type="Pfam" id="PF01636">
    <property type="entry name" value="APH"/>
    <property type="match status" value="1"/>
</dbReference>
<dbReference type="EMBL" id="REFW01000001">
    <property type="protein sequence ID" value="RMB62515.1"/>
    <property type="molecule type" value="Genomic_DNA"/>
</dbReference>
<name>A0A3M0GC54_9ACTN</name>
<keyword evidence="2" id="KW-0808">Transferase</keyword>
<evidence type="ECO:0000259" key="1">
    <source>
        <dbReference type="Pfam" id="PF01636"/>
    </source>
</evidence>
<dbReference type="OrthoDB" id="236897at2"/>
<dbReference type="GO" id="GO:0016740">
    <property type="term" value="F:transferase activity"/>
    <property type="evidence" value="ECO:0007669"/>
    <property type="project" value="UniProtKB-KW"/>
</dbReference>
<accession>A0A3M0GC54</accession>
<comment type="caution">
    <text evidence="2">The sequence shown here is derived from an EMBL/GenBank/DDBJ whole genome shotgun (WGS) entry which is preliminary data.</text>
</comment>
<evidence type="ECO:0000313" key="3">
    <source>
        <dbReference type="Proteomes" id="UP000275256"/>
    </source>
</evidence>
<dbReference type="InterPro" id="IPR002575">
    <property type="entry name" value="Aminoglycoside_PTrfase"/>
</dbReference>
<keyword evidence="3" id="KW-1185">Reference proteome</keyword>
<feature type="domain" description="Aminoglycoside phosphotransferase" evidence="1">
    <location>
        <begin position="129"/>
        <end position="186"/>
    </location>
</feature>
<dbReference type="AlphaFoldDB" id="A0A3M0GC54"/>
<dbReference type="SUPFAM" id="SSF56112">
    <property type="entry name" value="Protein kinase-like (PK-like)"/>
    <property type="match status" value="1"/>
</dbReference>
<gene>
    <name evidence="2" type="ORF">EAX62_06705</name>
</gene>